<evidence type="ECO:0000256" key="1">
    <source>
        <dbReference type="ARBA" id="ARBA00010641"/>
    </source>
</evidence>
<evidence type="ECO:0000256" key="2">
    <source>
        <dbReference type="ARBA" id="ARBA00023015"/>
    </source>
</evidence>
<protein>
    <submittedName>
        <fullName evidence="7">Sigma-70 family RNA polymerase sigma factor</fullName>
    </submittedName>
</protein>
<dbReference type="Gene3D" id="1.10.10.10">
    <property type="entry name" value="Winged helix-like DNA-binding domain superfamily/Winged helix DNA-binding domain"/>
    <property type="match status" value="1"/>
</dbReference>
<dbReference type="SUPFAM" id="SSF88659">
    <property type="entry name" value="Sigma3 and sigma4 domains of RNA polymerase sigma factors"/>
    <property type="match status" value="1"/>
</dbReference>
<keyword evidence="2" id="KW-0805">Transcription regulation</keyword>
<dbReference type="InterPro" id="IPR036388">
    <property type="entry name" value="WH-like_DNA-bd_sf"/>
</dbReference>
<evidence type="ECO:0000256" key="4">
    <source>
        <dbReference type="ARBA" id="ARBA00023125"/>
    </source>
</evidence>
<dbReference type="PANTHER" id="PTHR43133:SF8">
    <property type="entry name" value="RNA POLYMERASE SIGMA FACTOR HI_1459-RELATED"/>
    <property type="match status" value="1"/>
</dbReference>
<dbReference type="RefSeq" id="WP_271140700.1">
    <property type="nucleotide sequence ID" value="NZ_JAPYYP010000029.1"/>
</dbReference>
<name>A0A9X3Z4W1_9BACL</name>
<evidence type="ECO:0000313" key="7">
    <source>
        <dbReference type="EMBL" id="MDA5110312.1"/>
    </source>
</evidence>
<comment type="caution">
    <text evidence="7">The sequence shown here is derived from an EMBL/GenBank/DDBJ whole genome shotgun (WGS) entry which is preliminary data.</text>
</comment>
<dbReference type="InterPro" id="IPR014284">
    <property type="entry name" value="RNA_pol_sigma-70_dom"/>
</dbReference>
<dbReference type="GO" id="GO:0003677">
    <property type="term" value="F:DNA binding"/>
    <property type="evidence" value="ECO:0007669"/>
    <property type="project" value="UniProtKB-KW"/>
</dbReference>
<proteinExistence type="inferred from homology"/>
<evidence type="ECO:0000256" key="3">
    <source>
        <dbReference type="ARBA" id="ARBA00023082"/>
    </source>
</evidence>
<evidence type="ECO:0000259" key="6">
    <source>
        <dbReference type="Pfam" id="PF04542"/>
    </source>
</evidence>
<reference evidence="7" key="1">
    <citation type="submission" date="2022-12" db="EMBL/GenBank/DDBJ databases">
        <title>Draft genome sequence of the thermophilic strain Brevibacillus thermoruber HT42, isolated from Los Humeros, Puebla, Mexico, with biotechnological potential.</title>
        <authorList>
            <person name="Lara Sanchez J."/>
            <person name="Solis Palacios R."/>
            <person name="Bustos Baena A.S."/>
            <person name="Ruz Baez A.E."/>
            <person name="Espinosa Luna G."/>
            <person name="Oliart Ros R.M."/>
        </authorList>
    </citation>
    <scope>NUCLEOTIDE SEQUENCE</scope>
    <source>
        <strain evidence="7">HT42</strain>
    </source>
</reference>
<dbReference type="AlphaFoldDB" id="A0A9X3Z4W1"/>
<dbReference type="PANTHER" id="PTHR43133">
    <property type="entry name" value="RNA POLYMERASE ECF-TYPE SIGMA FACTO"/>
    <property type="match status" value="1"/>
</dbReference>
<dbReference type="EMBL" id="JAPYYP010000029">
    <property type="protein sequence ID" value="MDA5110312.1"/>
    <property type="molecule type" value="Genomic_DNA"/>
</dbReference>
<dbReference type="Pfam" id="PF04542">
    <property type="entry name" value="Sigma70_r2"/>
    <property type="match status" value="1"/>
</dbReference>
<comment type="similarity">
    <text evidence="1">Belongs to the sigma-70 factor family. ECF subfamily.</text>
</comment>
<dbReference type="NCBIfam" id="TIGR02937">
    <property type="entry name" value="sigma70-ECF"/>
    <property type="match status" value="1"/>
</dbReference>
<dbReference type="Gene3D" id="1.10.1740.10">
    <property type="match status" value="1"/>
</dbReference>
<dbReference type="InterPro" id="IPR007627">
    <property type="entry name" value="RNA_pol_sigma70_r2"/>
</dbReference>
<dbReference type="GO" id="GO:0006352">
    <property type="term" value="P:DNA-templated transcription initiation"/>
    <property type="evidence" value="ECO:0007669"/>
    <property type="project" value="InterPro"/>
</dbReference>
<keyword evidence="3" id="KW-0731">Sigma factor</keyword>
<feature type="domain" description="RNA polymerase sigma-70 region 2" evidence="6">
    <location>
        <begin position="81"/>
        <end position="147"/>
    </location>
</feature>
<evidence type="ECO:0000313" key="8">
    <source>
        <dbReference type="Proteomes" id="UP001151071"/>
    </source>
</evidence>
<dbReference type="SUPFAM" id="SSF88946">
    <property type="entry name" value="Sigma2 domain of RNA polymerase sigma factors"/>
    <property type="match status" value="1"/>
</dbReference>
<dbReference type="GO" id="GO:0016987">
    <property type="term" value="F:sigma factor activity"/>
    <property type="evidence" value="ECO:0007669"/>
    <property type="project" value="UniProtKB-KW"/>
</dbReference>
<keyword evidence="4" id="KW-0238">DNA-binding</keyword>
<dbReference type="InterPro" id="IPR013324">
    <property type="entry name" value="RNA_pol_sigma_r3/r4-like"/>
</dbReference>
<dbReference type="Proteomes" id="UP001151071">
    <property type="component" value="Unassembled WGS sequence"/>
</dbReference>
<evidence type="ECO:0000256" key="5">
    <source>
        <dbReference type="ARBA" id="ARBA00023163"/>
    </source>
</evidence>
<sequence>MKTGKPLDTGRAAFCLAGVECRGFETKRITSAVEFFLCWLSHVLLHPSLFTVKGVEKMDQQSPEQVVNTILKGNADEYACLVQRFQSPIFRYCYHMLGHREEAEDASQEVFWKAYRHLKTYKPDVPFAAWLYKIAYHHCIDVLRKRKLSTFLPLFFRSEKQHSPVDQHIEDVYFSEAVYLSMMKLSAEERTLLILRGVEEKPFDEISMILKKNAASLRKKYERTAAKFRLYYSQAKGGEEKNETEACRMGY</sequence>
<keyword evidence="5" id="KW-0804">Transcription</keyword>
<dbReference type="InterPro" id="IPR039425">
    <property type="entry name" value="RNA_pol_sigma-70-like"/>
</dbReference>
<accession>A0A9X3Z4W1</accession>
<dbReference type="InterPro" id="IPR013325">
    <property type="entry name" value="RNA_pol_sigma_r2"/>
</dbReference>
<keyword evidence="8" id="KW-1185">Reference proteome</keyword>
<organism evidence="7 8">
    <name type="scientific">Brevibacillus thermoruber</name>
    <dbReference type="NCBI Taxonomy" id="33942"/>
    <lineage>
        <taxon>Bacteria</taxon>
        <taxon>Bacillati</taxon>
        <taxon>Bacillota</taxon>
        <taxon>Bacilli</taxon>
        <taxon>Bacillales</taxon>
        <taxon>Paenibacillaceae</taxon>
        <taxon>Brevibacillus</taxon>
    </lineage>
</organism>
<gene>
    <name evidence="7" type="ORF">O3V59_18285</name>
</gene>